<dbReference type="RefSeq" id="WP_123856918.1">
    <property type="nucleotide sequence ID" value="NZ_CP033923.1"/>
</dbReference>
<dbReference type="AlphaFoldDB" id="A0AAD0YJY6"/>
<proteinExistence type="predicted"/>
<dbReference type="KEGG" id="cnk:EG343_06455"/>
<evidence type="ECO:0000313" key="2">
    <source>
        <dbReference type="EMBL" id="AZA90282.1"/>
    </source>
</evidence>
<organism evidence="2 3">
    <name type="scientific">Chryseobacterium nakagawai</name>
    <dbReference type="NCBI Taxonomy" id="1241982"/>
    <lineage>
        <taxon>Bacteria</taxon>
        <taxon>Pseudomonadati</taxon>
        <taxon>Bacteroidota</taxon>
        <taxon>Flavobacteriia</taxon>
        <taxon>Flavobacteriales</taxon>
        <taxon>Weeksellaceae</taxon>
        <taxon>Chryseobacterium group</taxon>
        <taxon>Chryseobacterium</taxon>
    </lineage>
</organism>
<sequence>MRTYNLKDFLTAPITSVIENEEDYCYETISYDSQKNHSDESGNILSSLKIPLIQRDYAQGRESNTDLREGFIAKLFQHLESGEELKLDFIYGSVDRNSGTVFLPLDGQQRLTTLFLLHWYIIKKECDPSLDYEEIFTKFSYETRDTSRRFFEKLSGFCMKGNPKEDIKNAYWFSDQYRLDPTIDAVLNTLETIHTFYNKLQEKGALYLNLDKIVFYVLPMDQFKLTDDLYIKLNARGKLLSSFENLKADLIGWIKNCSHFDKEVENGSLILPHFHSIALKFDNQWSRFFWKQAKTNRISKKTVDPYFFRFIHRILINEYIVNYKGTAGDLLTDETYTSLLSREKELYFASFDFYKPLISKEFVLKLEKLLDFYSHYGFEIFDHVRPLWDPNYKWDIFKGDEDNRFTMEDRMLFDAVNAYAENNNTFDLSRFKDWIRIVWNLIADPDIRSIGANKTAMQFIRTIAGSSSDILINLTSGTLDVRLDDHKNIHSIQLKEEKQKALLLSEDKESWKEAIFNTESFGMLQGNISVLLSETNSPEILHDKFEKFKYLFSETRPNEVIGNESYSIMRYILASFTDWEKLQAFNFSSTVLNWKTYLRRNNEVIGAIRQLLLLDEDSIQYHILKAIKGQSRIDTADERLRIAHSHLYQDNAFHIWMQKDGVNKIKWLWAHFFAIRPSAWYSKVMIDNYRNELIEELIQTFGINTLNNHRCGDSAYFWGENLEINKHTKNYNISFYFDSEKMLYIGLKKDLNSHLPYEDTDIHEDAGKIWIKKFEFDYSSIISPQEIGLFIEEIRNHLADDSSFSKELEAEYVTTDQTTE</sequence>
<dbReference type="InterPro" id="IPR004919">
    <property type="entry name" value="GmrSD_N"/>
</dbReference>
<accession>A0AAD0YJY6</accession>
<dbReference type="EMBL" id="CP033923">
    <property type="protein sequence ID" value="AZA90282.1"/>
    <property type="molecule type" value="Genomic_DNA"/>
</dbReference>
<name>A0AAD0YJY6_CHRNA</name>
<protein>
    <submittedName>
        <fullName evidence="2">DUF262 domain-containing protein</fullName>
    </submittedName>
</protein>
<evidence type="ECO:0000259" key="1">
    <source>
        <dbReference type="Pfam" id="PF03235"/>
    </source>
</evidence>
<dbReference type="Proteomes" id="UP000278288">
    <property type="component" value="Chromosome"/>
</dbReference>
<feature type="domain" description="GmrSD restriction endonucleases N-terminal" evidence="1">
    <location>
        <begin position="47"/>
        <end position="250"/>
    </location>
</feature>
<keyword evidence="3" id="KW-1185">Reference proteome</keyword>
<gene>
    <name evidence="2" type="ORF">EG343_06455</name>
</gene>
<dbReference type="Pfam" id="PF03235">
    <property type="entry name" value="GmrSD_N"/>
    <property type="match status" value="1"/>
</dbReference>
<evidence type="ECO:0000313" key="3">
    <source>
        <dbReference type="Proteomes" id="UP000278288"/>
    </source>
</evidence>
<reference evidence="2 3" key="1">
    <citation type="submission" date="2018-11" db="EMBL/GenBank/DDBJ databases">
        <title>Proposal to divide the Flavobacteriaceae and reorganize its genera based on Amino Acid Identity values calculated from whole genome sequences.</title>
        <authorList>
            <person name="Nicholson A.C."/>
            <person name="Gulvik C.A."/>
            <person name="Whitney A.M."/>
            <person name="Humrighouse B.W."/>
            <person name="Bell M."/>
            <person name="Holmes B."/>
            <person name="Steigerwalt A.G."/>
            <person name="Villarma A."/>
            <person name="Sheth M."/>
            <person name="Batra D."/>
            <person name="Pryor J."/>
            <person name="Bernardet J.-F."/>
            <person name="Hugo C."/>
            <person name="Kampfer P."/>
            <person name="Newman J."/>
            <person name="McQuiston J.R."/>
        </authorList>
    </citation>
    <scope>NUCLEOTIDE SEQUENCE [LARGE SCALE GENOMIC DNA]</scope>
    <source>
        <strain evidence="2 3">G0041</strain>
    </source>
</reference>